<accession>A0AAW2YAI2</accession>
<protein>
    <recommendedName>
        <fullName evidence="1">GAG-pre-integrase domain-containing protein</fullName>
    </recommendedName>
</protein>
<evidence type="ECO:0000259" key="1">
    <source>
        <dbReference type="Pfam" id="PF13976"/>
    </source>
</evidence>
<feature type="domain" description="GAG-pre-integrase" evidence="1">
    <location>
        <begin position="162"/>
        <end position="208"/>
    </location>
</feature>
<dbReference type="InterPro" id="IPR012337">
    <property type="entry name" value="RNaseH-like_sf"/>
</dbReference>
<dbReference type="Gene3D" id="3.30.420.10">
    <property type="entry name" value="Ribonuclease H-like superfamily/Ribonuclease H"/>
    <property type="match status" value="1"/>
</dbReference>
<reference evidence="2" key="2">
    <citation type="journal article" date="2024" name="Plant">
        <title>Genomic evolution and insights into agronomic trait innovations of Sesamum species.</title>
        <authorList>
            <person name="Miao H."/>
            <person name="Wang L."/>
            <person name="Qu L."/>
            <person name="Liu H."/>
            <person name="Sun Y."/>
            <person name="Le M."/>
            <person name="Wang Q."/>
            <person name="Wei S."/>
            <person name="Zheng Y."/>
            <person name="Lin W."/>
            <person name="Duan Y."/>
            <person name="Cao H."/>
            <person name="Xiong S."/>
            <person name="Wang X."/>
            <person name="Wei L."/>
            <person name="Li C."/>
            <person name="Ma Q."/>
            <person name="Ju M."/>
            <person name="Zhao R."/>
            <person name="Li G."/>
            <person name="Mu C."/>
            <person name="Tian Q."/>
            <person name="Mei H."/>
            <person name="Zhang T."/>
            <person name="Gao T."/>
            <person name="Zhang H."/>
        </authorList>
    </citation>
    <scope>NUCLEOTIDE SEQUENCE</scope>
    <source>
        <strain evidence="2">KEN1</strain>
    </source>
</reference>
<gene>
    <name evidence="2" type="ORF">Slati_0162900</name>
</gene>
<dbReference type="InterPro" id="IPR039537">
    <property type="entry name" value="Retrotran_Ty1/copia-like"/>
</dbReference>
<dbReference type="PANTHER" id="PTHR42648:SF27">
    <property type="entry name" value="RNA-DIRECTED DNA POLYMERASE"/>
    <property type="match status" value="1"/>
</dbReference>
<dbReference type="SUPFAM" id="SSF53098">
    <property type="entry name" value="Ribonuclease H-like"/>
    <property type="match status" value="1"/>
</dbReference>
<sequence length="293" mass="33233">MRIVLDFENQGYVLDKPLPTALPEASSPEERVTFDKLFEDNCKVRSIIVTSMTNEIQKQYDRLEEVPSIMLHMQEVYAVPDRHIRYAAIKAFFGTKMAEGEASTSKVKGKRAECWMRKKGKGKAVTTTASAEGAPAAPKGKGKGKVGVKLDYDCPTQMKLDNHENAQLWHARLGHISKNRIRRLVDSSLEIEDLDHLPTCESCLKGKMTKKPFVGQSALANGLLNLIHTDICGPLNTPARGRYSYFITFTDDPSRYGYVYLMRYKSEAFERFKEYRLEVENQTGRKIKAIRSD</sequence>
<dbReference type="AlphaFoldDB" id="A0AAW2YAI2"/>
<dbReference type="PANTHER" id="PTHR42648">
    <property type="entry name" value="TRANSPOSASE, PUTATIVE-RELATED"/>
    <property type="match status" value="1"/>
</dbReference>
<comment type="caution">
    <text evidence="2">The sequence shown here is derived from an EMBL/GenBank/DDBJ whole genome shotgun (WGS) entry which is preliminary data.</text>
</comment>
<dbReference type="GO" id="GO:0003676">
    <property type="term" value="F:nucleic acid binding"/>
    <property type="evidence" value="ECO:0007669"/>
    <property type="project" value="InterPro"/>
</dbReference>
<reference evidence="2" key="1">
    <citation type="submission" date="2020-06" db="EMBL/GenBank/DDBJ databases">
        <authorList>
            <person name="Li T."/>
            <person name="Hu X."/>
            <person name="Zhang T."/>
            <person name="Song X."/>
            <person name="Zhang H."/>
            <person name="Dai N."/>
            <person name="Sheng W."/>
            <person name="Hou X."/>
            <person name="Wei L."/>
        </authorList>
    </citation>
    <scope>NUCLEOTIDE SEQUENCE</scope>
    <source>
        <strain evidence="2">KEN1</strain>
        <tissue evidence="2">Leaf</tissue>
    </source>
</reference>
<organism evidence="2">
    <name type="scientific">Sesamum latifolium</name>
    <dbReference type="NCBI Taxonomy" id="2727402"/>
    <lineage>
        <taxon>Eukaryota</taxon>
        <taxon>Viridiplantae</taxon>
        <taxon>Streptophyta</taxon>
        <taxon>Embryophyta</taxon>
        <taxon>Tracheophyta</taxon>
        <taxon>Spermatophyta</taxon>
        <taxon>Magnoliopsida</taxon>
        <taxon>eudicotyledons</taxon>
        <taxon>Gunneridae</taxon>
        <taxon>Pentapetalae</taxon>
        <taxon>asterids</taxon>
        <taxon>lamiids</taxon>
        <taxon>Lamiales</taxon>
        <taxon>Pedaliaceae</taxon>
        <taxon>Sesamum</taxon>
    </lineage>
</organism>
<dbReference type="InterPro" id="IPR025724">
    <property type="entry name" value="GAG-pre-integrase_dom"/>
</dbReference>
<dbReference type="InterPro" id="IPR036397">
    <property type="entry name" value="RNaseH_sf"/>
</dbReference>
<dbReference type="Pfam" id="PF13976">
    <property type="entry name" value="gag_pre-integrs"/>
    <property type="match status" value="1"/>
</dbReference>
<name>A0AAW2YAI2_9LAMI</name>
<dbReference type="EMBL" id="JACGWN010000001">
    <property type="protein sequence ID" value="KAL0462753.1"/>
    <property type="molecule type" value="Genomic_DNA"/>
</dbReference>
<proteinExistence type="predicted"/>
<evidence type="ECO:0000313" key="2">
    <source>
        <dbReference type="EMBL" id="KAL0462753.1"/>
    </source>
</evidence>